<dbReference type="AlphaFoldDB" id="A0AAD5H484"/>
<evidence type="ECO:0000313" key="5">
    <source>
        <dbReference type="EMBL" id="KAI7838762.1"/>
    </source>
</evidence>
<dbReference type="GO" id="GO:0050660">
    <property type="term" value="F:flavin adenine dinucleotide binding"/>
    <property type="evidence" value="ECO:0007669"/>
    <property type="project" value="TreeGrafter"/>
</dbReference>
<keyword evidence="2" id="KW-0560">Oxidoreductase</keyword>
<evidence type="ECO:0000256" key="3">
    <source>
        <dbReference type="ARBA" id="ARBA00039148"/>
    </source>
</evidence>
<dbReference type="InterPro" id="IPR036188">
    <property type="entry name" value="FAD/NAD-bd_sf"/>
</dbReference>
<dbReference type="GO" id="GO:0103075">
    <property type="term" value="F:indole-3-pyruvate monooxygenase activity"/>
    <property type="evidence" value="ECO:0007669"/>
    <property type="project" value="UniProtKB-EC"/>
</dbReference>
<evidence type="ECO:0000313" key="6">
    <source>
        <dbReference type="Proteomes" id="UP001205105"/>
    </source>
</evidence>
<dbReference type="InterPro" id="IPR050982">
    <property type="entry name" value="Auxin_biosynth/cation_transpt"/>
</dbReference>
<proteinExistence type="inferred from homology"/>
<accession>A0AAD5H484</accession>
<reference evidence="5" key="1">
    <citation type="submission" date="2020-11" db="EMBL/GenBank/DDBJ databases">
        <title>Chlorella ohadii genome sequencing and assembly.</title>
        <authorList>
            <person name="Murik O."/>
            <person name="Treves H."/>
            <person name="Kedem I."/>
            <person name="Shotland Y."/>
            <person name="Kaplan A."/>
        </authorList>
    </citation>
    <scope>NUCLEOTIDE SEQUENCE</scope>
    <source>
        <strain evidence="5">1</strain>
    </source>
</reference>
<evidence type="ECO:0000256" key="2">
    <source>
        <dbReference type="ARBA" id="ARBA00023002"/>
    </source>
</evidence>
<comment type="similarity">
    <text evidence="1">Belongs to the FMO family.</text>
</comment>
<dbReference type="PANTHER" id="PTHR43539">
    <property type="entry name" value="FLAVIN-BINDING MONOOXYGENASE-LIKE PROTEIN (AFU_ORTHOLOGUE AFUA_4G09220)"/>
    <property type="match status" value="1"/>
</dbReference>
<gene>
    <name evidence="5" type="ORF">COHA_007555</name>
</gene>
<dbReference type="EC" id="1.14.13.168" evidence="3"/>
<dbReference type="Pfam" id="PF13450">
    <property type="entry name" value="NAD_binding_8"/>
    <property type="match status" value="1"/>
</dbReference>
<name>A0AAD5H484_9CHLO</name>
<dbReference type="SUPFAM" id="SSF51905">
    <property type="entry name" value="FAD/NAD(P)-binding domain"/>
    <property type="match status" value="2"/>
</dbReference>
<evidence type="ECO:0000256" key="1">
    <source>
        <dbReference type="ARBA" id="ARBA00009183"/>
    </source>
</evidence>
<comment type="caution">
    <text evidence="5">The sequence shown here is derived from an EMBL/GenBank/DDBJ whole genome shotgun (WGS) entry which is preliminary data.</text>
</comment>
<evidence type="ECO:0000256" key="4">
    <source>
        <dbReference type="ARBA" id="ARBA00047707"/>
    </source>
</evidence>
<dbReference type="EMBL" id="JADXDR010000119">
    <property type="protein sequence ID" value="KAI7838762.1"/>
    <property type="molecule type" value="Genomic_DNA"/>
</dbReference>
<sequence length="598" mass="67220">MARADCDKPPAEVVETDMMIVGGGICGILAAKMCADRRWPYVLVERNPELGGVWTSLANRHSYLQARLFYAIGTRLHPRLHSRNHPHQCYEPNYRWDDNYRINQDVLTKGSAMAVNQMLKRYAYDNKIDRFTRLNTEVVTVRRQEDGSFLTVCKCLESGKVSHIRSQFVMVTPGILGKQFTAEERGVKDVDKFKNVTAAADTSHPCWHVEAQDMCASPAVGKKDGVDCALGNMDLTGKNVVIMGTGSFALEAMEAVGRNNAKHITLVSRPRKRWVMPFSRQHTLTALSFMPLVPWALKVKFVQASGAQVHSLQRCLMQWQAGSMLSMLPSGRWWLKKFFFNPVGLGNMPPTGPLDEQDWAGQCNDGIFRLAGEGRLKVIIGKVDRLEAKEVVVATQEGETVKLPADAFCCAAGCQYNLNPSFLKEMGIGFGDLHNYCFLGRNPRIGTASDFVFAYVPFGPQKQLEMFFHSAEQIKLGREKEILKIMTPTPLGATGETNHKGGRMAGYHTWFAYRSIFSTVNLAMEVRFKEWMAIMDVGSSWGKRLAMRAAIPVVDWLRFFICAKRGLREMWNFPVWGKGVKDHYHPPAPLLRGEKKAV</sequence>
<keyword evidence="6" id="KW-1185">Reference proteome</keyword>
<dbReference type="PANTHER" id="PTHR43539:SF78">
    <property type="entry name" value="FLAVIN-CONTAINING MONOOXYGENASE"/>
    <property type="match status" value="1"/>
</dbReference>
<dbReference type="Gene3D" id="3.50.50.60">
    <property type="entry name" value="FAD/NAD(P)-binding domain"/>
    <property type="match status" value="1"/>
</dbReference>
<comment type="catalytic activity">
    <reaction evidence="4">
        <text>indole-3-pyruvate + NADPH + O2 + H(+) = (indol-3-yl)acetate + CO2 + NADP(+) + H2O</text>
        <dbReference type="Rhea" id="RHEA:34331"/>
        <dbReference type="ChEBI" id="CHEBI:15377"/>
        <dbReference type="ChEBI" id="CHEBI:15378"/>
        <dbReference type="ChEBI" id="CHEBI:15379"/>
        <dbReference type="ChEBI" id="CHEBI:16526"/>
        <dbReference type="ChEBI" id="CHEBI:17640"/>
        <dbReference type="ChEBI" id="CHEBI:30854"/>
        <dbReference type="ChEBI" id="CHEBI:57783"/>
        <dbReference type="ChEBI" id="CHEBI:58349"/>
        <dbReference type="EC" id="1.14.13.168"/>
    </reaction>
</comment>
<protein>
    <recommendedName>
        <fullName evidence="3">indole-3-pyruvate monooxygenase</fullName>
        <ecNumber evidence="3">1.14.13.168</ecNumber>
    </recommendedName>
</protein>
<dbReference type="Proteomes" id="UP001205105">
    <property type="component" value="Unassembled WGS sequence"/>
</dbReference>
<organism evidence="5 6">
    <name type="scientific">Chlorella ohadii</name>
    <dbReference type="NCBI Taxonomy" id="2649997"/>
    <lineage>
        <taxon>Eukaryota</taxon>
        <taxon>Viridiplantae</taxon>
        <taxon>Chlorophyta</taxon>
        <taxon>core chlorophytes</taxon>
        <taxon>Trebouxiophyceae</taxon>
        <taxon>Chlorellales</taxon>
        <taxon>Chlorellaceae</taxon>
        <taxon>Chlorella clade</taxon>
        <taxon>Chlorella</taxon>
    </lineage>
</organism>